<feature type="region of interest" description="Disordered" evidence="1">
    <location>
        <begin position="1"/>
        <end position="194"/>
    </location>
</feature>
<dbReference type="OrthoDB" id="2290909at2759"/>
<sequence>MESKRLSRSKQRWSEDSDKRRGSDGKRKSSSRPLPPDMDPFAGMKTSINYQQEIERLKSMVPKASDKKHPPLRPKSMSSVPLSSPSLISDHSLSQPQHTPSTIPPTPTTPTHSPSIPIPPSASLIHSPPTATDPPLSAAAHFSSSSSSSSSTSSTSASSISSASSSPPTSNTLCTPPDDAPPPFPRPSLWNDLPSAVSDEEKTRFLNFMRSWTGGHWNGWHQPAYQLKSRSEPCSPLHDASFSLRHPSSPLDLVIDPRRYYASLPPPPLRAPSLEWLGMAGPSSTYPLGTIGDRPIQRHPMDDPNRRLHNLFGVPVT</sequence>
<dbReference type="STRING" id="101127.A0A1X2GCH5"/>
<dbReference type="AlphaFoldDB" id="A0A1X2GCH5"/>
<evidence type="ECO:0000256" key="1">
    <source>
        <dbReference type="SAM" id="MobiDB-lite"/>
    </source>
</evidence>
<feature type="compositionally biased region" description="Basic and acidic residues" evidence="1">
    <location>
        <begin position="53"/>
        <end position="69"/>
    </location>
</feature>
<feature type="compositionally biased region" description="Basic and acidic residues" evidence="1">
    <location>
        <begin position="12"/>
        <end position="27"/>
    </location>
</feature>
<comment type="caution">
    <text evidence="2">The sequence shown here is derived from an EMBL/GenBank/DDBJ whole genome shotgun (WGS) entry which is preliminary data.</text>
</comment>
<proteinExistence type="predicted"/>
<feature type="compositionally biased region" description="Low complexity" evidence="1">
    <location>
        <begin position="76"/>
        <end position="101"/>
    </location>
</feature>
<feature type="compositionally biased region" description="Basic residues" evidence="1">
    <location>
        <begin position="1"/>
        <end position="11"/>
    </location>
</feature>
<gene>
    <name evidence="2" type="ORF">DM01DRAFT_1337952</name>
</gene>
<dbReference type="Proteomes" id="UP000242146">
    <property type="component" value="Unassembled WGS sequence"/>
</dbReference>
<evidence type="ECO:0000313" key="2">
    <source>
        <dbReference type="EMBL" id="ORX49812.1"/>
    </source>
</evidence>
<organism evidence="2 3">
    <name type="scientific">Hesseltinella vesiculosa</name>
    <dbReference type="NCBI Taxonomy" id="101127"/>
    <lineage>
        <taxon>Eukaryota</taxon>
        <taxon>Fungi</taxon>
        <taxon>Fungi incertae sedis</taxon>
        <taxon>Mucoromycota</taxon>
        <taxon>Mucoromycotina</taxon>
        <taxon>Mucoromycetes</taxon>
        <taxon>Mucorales</taxon>
        <taxon>Cunninghamellaceae</taxon>
        <taxon>Hesseltinella</taxon>
    </lineage>
</organism>
<feature type="compositionally biased region" description="Low complexity" evidence="1">
    <location>
        <begin position="109"/>
        <end position="129"/>
    </location>
</feature>
<name>A0A1X2GCH5_9FUNG</name>
<reference evidence="2 3" key="1">
    <citation type="submission" date="2016-07" db="EMBL/GenBank/DDBJ databases">
        <title>Pervasive Adenine N6-methylation of Active Genes in Fungi.</title>
        <authorList>
            <consortium name="DOE Joint Genome Institute"/>
            <person name="Mondo S.J."/>
            <person name="Dannebaum R.O."/>
            <person name="Kuo R.C."/>
            <person name="Labutti K."/>
            <person name="Haridas S."/>
            <person name="Kuo A."/>
            <person name="Salamov A."/>
            <person name="Ahrendt S.R."/>
            <person name="Lipzen A."/>
            <person name="Sullivan W."/>
            <person name="Andreopoulos W.B."/>
            <person name="Clum A."/>
            <person name="Lindquist E."/>
            <person name="Daum C."/>
            <person name="Ramamoorthy G.K."/>
            <person name="Gryganskyi A."/>
            <person name="Culley D."/>
            <person name="Magnuson J.K."/>
            <person name="James T.Y."/>
            <person name="O'Malley M.A."/>
            <person name="Stajich J.E."/>
            <person name="Spatafora J.W."/>
            <person name="Visel A."/>
            <person name="Grigoriev I.V."/>
        </authorList>
    </citation>
    <scope>NUCLEOTIDE SEQUENCE [LARGE SCALE GENOMIC DNA]</scope>
    <source>
        <strain evidence="2 3">NRRL 3301</strain>
    </source>
</reference>
<dbReference type="EMBL" id="MCGT01000025">
    <property type="protein sequence ID" value="ORX49812.1"/>
    <property type="molecule type" value="Genomic_DNA"/>
</dbReference>
<protein>
    <submittedName>
        <fullName evidence="2">Uncharacterized protein</fullName>
    </submittedName>
</protein>
<accession>A0A1X2GCH5</accession>
<keyword evidence="3" id="KW-1185">Reference proteome</keyword>
<feature type="compositionally biased region" description="Low complexity" evidence="1">
    <location>
        <begin position="137"/>
        <end position="170"/>
    </location>
</feature>
<evidence type="ECO:0000313" key="3">
    <source>
        <dbReference type="Proteomes" id="UP000242146"/>
    </source>
</evidence>